<dbReference type="PANTHER" id="PTHR47718:SF12">
    <property type="entry name" value="PROTEIN FAR1-RELATED SEQUENCE"/>
    <property type="match status" value="1"/>
</dbReference>
<evidence type="ECO:0000259" key="1">
    <source>
        <dbReference type="Pfam" id="PF03101"/>
    </source>
</evidence>
<keyword evidence="4" id="KW-1185">Reference proteome</keyword>
<dbReference type="EMBL" id="JARYMX010000008">
    <property type="protein sequence ID" value="KAJ9538644.1"/>
    <property type="molecule type" value="Genomic_DNA"/>
</dbReference>
<accession>A0AA38SAM0</accession>
<protein>
    <recommendedName>
        <fullName evidence="5">Protein FAR1-RELATED SEQUENCE</fullName>
    </recommendedName>
</protein>
<name>A0AA38SAM0_9ASTR</name>
<gene>
    <name evidence="3" type="ORF">OSB04_031377</name>
</gene>
<sequence length="278" mass="32187">MGSPLGPTGDYFESVEKAEDFYREYAERGGFDVRVSTKKTNRIGLLTSRYWFCSREGLPLEKSFDSLSIQPGTRRHRNVNLKRTGCKACFKIHLVKELNRYAVYSFVEWHNHTLFLKMKCGRQLNYSEQKNVFHSSTHKVGVTKAHRLRAAIDGGVQRSGPTKRDYHNYKRDMNTFVGNNDARMLLNTMNSRWKICPEYFFEYKCCFWADEKAKLNYKEFGDAISFDATYRTNKHAMVFVPFVAIDNHKNTVVIGAALMSGKTEANYLGIEGFLESPW</sequence>
<comment type="caution">
    <text evidence="3">The sequence shown here is derived from an EMBL/GenBank/DDBJ whole genome shotgun (WGS) entry which is preliminary data.</text>
</comment>
<dbReference type="AlphaFoldDB" id="A0AA38SAM0"/>
<feature type="domain" description="FAR1" evidence="1">
    <location>
        <begin position="20"/>
        <end position="115"/>
    </location>
</feature>
<reference evidence="3" key="1">
    <citation type="submission" date="2023-03" db="EMBL/GenBank/DDBJ databases">
        <title>Chromosome-scale reference genome and RAD-based genetic map of yellow starthistle (Centaurea solstitialis) reveal putative structural variation and QTLs associated with invader traits.</title>
        <authorList>
            <person name="Reatini B."/>
            <person name="Cang F.A."/>
            <person name="Jiang Q."/>
            <person name="Mckibben M.T.W."/>
            <person name="Barker M.S."/>
            <person name="Rieseberg L.H."/>
            <person name="Dlugosch K.M."/>
        </authorList>
    </citation>
    <scope>NUCLEOTIDE SEQUENCE</scope>
    <source>
        <strain evidence="3">CAN-66</strain>
        <tissue evidence="3">Leaf</tissue>
    </source>
</reference>
<evidence type="ECO:0000313" key="3">
    <source>
        <dbReference type="EMBL" id="KAJ9538644.1"/>
    </source>
</evidence>
<dbReference type="InterPro" id="IPR004330">
    <property type="entry name" value="FAR1_DNA_bnd_dom"/>
</dbReference>
<evidence type="ECO:0008006" key="5">
    <source>
        <dbReference type="Google" id="ProtNLM"/>
    </source>
</evidence>
<proteinExistence type="predicted"/>
<dbReference type="PANTHER" id="PTHR47718">
    <property type="entry name" value="OS01G0519700 PROTEIN"/>
    <property type="match status" value="1"/>
</dbReference>
<dbReference type="InterPro" id="IPR018289">
    <property type="entry name" value="MULE_transposase_dom"/>
</dbReference>
<dbReference type="Pfam" id="PF03101">
    <property type="entry name" value="FAR1"/>
    <property type="match status" value="1"/>
</dbReference>
<evidence type="ECO:0000313" key="4">
    <source>
        <dbReference type="Proteomes" id="UP001172457"/>
    </source>
</evidence>
<evidence type="ECO:0000259" key="2">
    <source>
        <dbReference type="Pfam" id="PF10551"/>
    </source>
</evidence>
<feature type="domain" description="MULE transposase" evidence="2">
    <location>
        <begin position="224"/>
        <end position="267"/>
    </location>
</feature>
<organism evidence="3 4">
    <name type="scientific">Centaurea solstitialis</name>
    <name type="common">yellow star-thistle</name>
    <dbReference type="NCBI Taxonomy" id="347529"/>
    <lineage>
        <taxon>Eukaryota</taxon>
        <taxon>Viridiplantae</taxon>
        <taxon>Streptophyta</taxon>
        <taxon>Embryophyta</taxon>
        <taxon>Tracheophyta</taxon>
        <taxon>Spermatophyta</taxon>
        <taxon>Magnoliopsida</taxon>
        <taxon>eudicotyledons</taxon>
        <taxon>Gunneridae</taxon>
        <taxon>Pentapetalae</taxon>
        <taxon>asterids</taxon>
        <taxon>campanulids</taxon>
        <taxon>Asterales</taxon>
        <taxon>Asteraceae</taxon>
        <taxon>Carduoideae</taxon>
        <taxon>Cardueae</taxon>
        <taxon>Centaureinae</taxon>
        <taxon>Centaurea</taxon>
    </lineage>
</organism>
<dbReference type="Proteomes" id="UP001172457">
    <property type="component" value="Chromosome 8"/>
</dbReference>
<dbReference type="Pfam" id="PF10551">
    <property type="entry name" value="MULE"/>
    <property type="match status" value="1"/>
</dbReference>